<feature type="transmembrane region" description="Helical" evidence="7">
    <location>
        <begin position="244"/>
        <end position="261"/>
    </location>
</feature>
<accession>A0AA41WKS0</accession>
<feature type="transmembrane region" description="Helical" evidence="7">
    <location>
        <begin position="20"/>
        <end position="38"/>
    </location>
</feature>
<dbReference type="EMBL" id="JAMYBS010000005">
    <property type="protein sequence ID" value="MCO7544343.1"/>
    <property type="molecule type" value="Genomic_DNA"/>
</dbReference>
<name>A0AA41WKS0_9GAMM</name>
<dbReference type="PANTHER" id="PTHR10464">
    <property type="entry name" value="UREA TRANSPORTER"/>
    <property type="match status" value="1"/>
</dbReference>
<dbReference type="GO" id="GO:0005886">
    <property type="term" value="C:plasma membrane"/>
    <property type="evidence" value="ECO:0007669"/>
    <property type="project" value="UniProtKB-SubCell"/>
</dbReference>
<evidence type="ECO:0000256" key="5">
    <source>
        <dbReference type="ARBA" id="ARBA00022989"/>
    </source>
</evidence>
<feature type="transmembrane region" description="Helical" evidence="7">
    <location>
        <begin position="75"/>
        <end position="108"/>
    </location>
</feature>
<evidence type="ECO:0000256" key="6">
    <source>
        <dbReference type="ARBA" id="ARBA00023136"/>
    </source>
</evidence>
<dbReference type="Gene3D" id="1.10.3430.10">
    <property type="entry name" value="Ammonium transporter AmtB like domains"/>
    <property type="match status" value="1"/>
</dbReference>
<dbReference type="InterPro" id="IPR004937">
    <property type="entry name" value="Urea_transporter"/>
</dbReference>
<keyword evidence="6 7" id="KW-0472">Membrane</keyword>
<comment type="subcellular location">
    <subcellularLocation>
        <location evidence="1">Cell membrane</location>
        <topology evidence="1">Multi-pass membrane protein</topology>
    </subcellularLocation>
</comment>
<keyword evidence="4 7" id="KW-0812">Transmembrane</keyword>
<reference evidence="8" key="1">
    <citation type="submission" date="2022-06" db="EMBL/GenBank/DDBJ databases">
        <title>Detection of beta-lactamases in bacteria of animal origin.</title>
        <authorList>
            <person name="Mlynarcik P."/>
            <person name="Zdarska V."/>
            <person name="Chudobova H."/>
            <person name="Prochazkova P."/>
            <person name="Hricova K."/>
            <person name="Mezerova K."/>
            <person name="Bardon J."/>
            <person name="Dolejska M."/>
            <person name="Sukkar I."/>
            <person name="Kolar M."/>
        </authorList>
    </citation>
    <scope>NUCLEOTIDE SEQUENCE</scope>
    <source>
        <strain evidence="8">S 300-3</strain>
    </source>
</reference>
<feature type="transmembrane region" description="Helical" evidence="7">
    <location>
        <begin position="267"/>
        <end position="283"/>
    </location>
</feature>
<dbReference type="InterPro" id="IPR029020">
    <property type="entry name" value="Ammonium/urea_transptr"/>
</dbReference>
<evidence type="ECO:0000256" key="2">
    <source>
        <dbReference type="ARBA" id="ARBA00005914"/>
    </source>
</evidence>
<evidence type="ECO:0000313" key="9">
    <source>
        <dbReference type="Proteomes" id="UP001165292"/>
    </source>
</evidence>
<dbReference type="Proteomes" id="UP001165292">
    <property type="component" value="Unassembled WGS sequence"/>
</dbReference>
<feature type="transmembrane region" description="Helical" evidence="7">
    <location>
        <begin position="162"/>
        <end position="189"/>
    </location>
</feature>
<protein>
    <submittedName>
        <fullName evidence="8">Urea transporter</fullName>
    </submittedName>
</protein>
<keyword evidence="5 7" id="KW-1133">Transmembrane helix</keyword>
<sequence length="294" mass="30762">MPTLSPSRCTTAVLNGFSQIFLQAHPGCGLLTLLAITLHAPDLMIGAMVGALVGTFSAVALGYRKSDIVIGLYGYNAALLGLLFVLLLGLSALTLGLVALGSVVTNLLQVRLMAAMRERNWLPGFTLPFVLFGWLALALAGALDLVTPARLDAPLILDGQGLLFAVASGIGQVIFLGQPLAGLLVMVAVWLADRRAAAWMLCGSVSGLALLLAAGGSEQQALAGLAGYNPALAALAVSQVHRSWVAPLLAIIAAVLLRAGFDRLGLPPLTMPFIMACWLVALGRRWKARRREPV</sequence>
<feature type="transmembrane region" description="Helical" evidence="7">
    <location>
        <begin position="45"/>
        <end position="63"/>
    </location>
</feature>
<evidence type="ECO:0000256" key="7">
    <source>
        <dbReference type="SAM" id="Phobius"/>
    </source>
</evidence>
<dbReference type="AlphaFoldDB" id="A0AA41WKS0"/>
<keyword evidence="3" id="KW-1003">Cell membrane</keyword>
<proteinExistence type="inferred from homology"/>
<dbReference type="PANTHER" id="PTHR10464:SF4">
    <property type="entry name" value="UREA TRANSPORTER"/>
    <property type="match status" value="1"/>
</dbReference>
<comment type="similarity">
    <text evidence="2">Belongs to the urea transporter family.</text>
</comment>
<evidence type="ECO:0000256" key="1">
    <source>
        <dbReference type="ARBA" id="ARBA00004651"/>
    </source>
</evidence>
<dbReference type="GO" id="GO:0015204">
    <property type="term" value="F:urea transmembrane transporter activity"/>
    <property type="evidence" value="ECO:0007669"/>
    <property type="project" value="InterPro"/>
</dbReference>
<evidence type="ECO:0000256" key="3">
    <source>
        <dbReference type="ARBA" id="ARBA00022475"/>
    </source>
</evidence>
<comment type="caution">
    <text evidence="8">The sequence shown here is derived from an EMBL/GenBank/DDBJ whole genome shotgun (WGS) entry which is preliminary data.</text>
</comment>
<gene>
    <name evidence="8" type="ORF">NJF43_06185</name>
</gene>
<evidence type="ECO:0000313" key="8">
    <source>
        <dbReference type="EMBL" id="MCO7544343.1"/>
    </source>
</evidence>
<feature type="transmembrane region" description="Helical" evidence="7">
    <location>
        <begin position="220"/>
        <end position="237"/>
    </location>
</feature>
<feature type="transmembrane region" description="Helical" evidence="7">
    <location>
        <begin position="196"/>
        <end position="214"/>
    </location>
</feature>
<dbReference type="Pfam" id="PF03253">
    <property type="entry name" value="UT"/>
    <property type="match status" value="1"/>
</dbReference>
<dbReference type="RefSeq" id="WP_014853744.1">
    <property type="nucleotide sequence ID" value="NZ_DAMBZL010000023.1"/>
</dbReference>
<organism evidence="8 9">
    <name type="scientific">Stutzerimonas nitrititolerans</name>
    <dbReference type="NCBI Taxonomy" id="2482751"/>
    <lineage>
        <taxon>Bacteria</taxon>
        <taxon>Pseudomonadati</taxon>
        <taxon>Pseudomonadota</taxon>
        <taxon>Gammaproteobacteria</taxon>
        <taxon>Pseudomonadales</taxon>
        <taxon>Pseudomonadaceae</taxon>
        <taxon>Stutzerimonas</taxon>
    </lineage>
</organism>
<feature type="transmembrane region" description="Helical" evidence="7">
    <location>
        <begin position="120"/>
        <end position="142"/>
    </location>
</feature>
<evidence type="ECO:0000256" key="4">
    <source>
        <dbReference type="ARBA" id="ARBA00022692"/>
    </source>
</evidence>